<dbReference type="EMBL" id="JACORU010000007">
    <property type="protein sequence ID" value="MBC5766483.1"/>
    <property type="molecule type" value="Genomic_DNA"/>
</dbReference>
<dbReference type="InterPro" id="IPR029055">
    <property type="entry name" value="Ntn_hydrolases_N"/>
</dbReference>
<dbReference type="AlphaFoldDB" id="A0A923MBS3"/>
<dbReference type="RefSeq" id="WP_187082977.1">
    <property type="nucleotide sequence ID" value="NZ_JACORU010000007.1"/>
</dbReference>
<name>A0A923MBS3_9BURK</name>
<dbReference type="PANTHER" id="PTHR39328:SF1">
    <property type="entry name" value="BLL2871 PROTEIN"/>
    <property type="match status" value="1"/>
</dbReference>
<gene>
    <name evidence="1" type="ORF">H8R02_18585</name>
</gene>
<dbReference type="Proteomes" id="UP000596827">
    <property type="component" value="Unassembled WGS sequence"/>
</dbReference>
<reference evidence="1" key="1">
    <citation type="submission" date="2020-08" db="EMBL/GenBank/DDBJ databases">
        <title>Ramlibacter sp. GTP1 16S ribosomal RNA gene genome sequencing and assembly.</title>
        <authorList>
            <person name="Kang M."/>
        </authorList>
    </citation>
    <scope>NUCLEOTIDE SEQUENCE</scope>
    <source>
        <strain evidence="1">GTP1</strain>
    </source>
</reference>
<dbReference type="PANTHER" id="PTHR39328">
    <property type="entry name" value="BLL2871 PROTEIN"/>
    <property type="match status" value="1"/>
</dbReference>
<dbReference type="Gene3D" id="3.60.20.10">
    <property type="entry name" value="Glutamine Phosphoribosylpyrophosphate, subunit 1, domain 1"/>
    <property type="match status" value="1"/>
</dbReference>
<sequence>MTWSIIARDGSGALGIAIASRFFAVGALTLHIRSGIGAVSTQALCNPMYGARVLDSLAAGATPRDAVEAAVEPDDGREHRQLHAVAADGATYARTGASCIEWCGHFTGEGFSVAGNMLAGPQVIEATAQAWRANGHLEFAERLVEALAAGETAGGDKRGKQAAALRIHTTEDYPALDIRVDDHEEPIAQLRRLCAKSLERFVPFSQFLPTRANPAGTTDRAVIEAGIEAFHAQRRR</sequence>
<dbReference type="InterPro" id="IPR010430">
    <property type="entry name" value="DUF1028"/>
</dbReference>
<dbReference type="Pfam" id="PF06267">
    <property type="entry name" value="DUF1028"/>
    <property type="match status" value="1"/>
</dbReference>
<organism evidence="1 2">
    <name type="scientific">Ramlibacter albus</name>
    <dbReference type="NCBI Taxonomy" id="2079448"/>
    <lineage>
        <taxon>Bacteria</taxon>
        <taxon>Pseudomonadati</taxon>
        <taxon>Pseudomonadota</taxon>
        <taxon>Betaproteobacteria</taxon>
        <taxon>Burkholderiales</taxon>
        <taxon>Comamonadaceae</taxon>
        <taxon>Ramlibacter</taxon>
    </lineage>
</organism>
<dbReference type="SUPFAM" id="SSF56235">
    <property type="entry name" value="N-terminal nucleophile aminohydrolases (Ntn hydrolases)"/>
    <property type="match status" value="1"/>
</dbReference>
<comment type="caution">
    <text evidence="1">The sequence shown here is derived from an EMBL/GenBank/DDBJ whole genome shotgun (WGS) entry which is preliminary data.</text>
</comment>
<evidence type="ECO:0000313" key="1">
    <source>
        <dbReference type="EMBL" id="MBC5766483.1"/>
    </source>
</evidence>
<proteinExistence type="predicted"/>
<evidence type="ECO:0000313" key="2">
    <source>
        <dbReference type="Proteomes" id="UP000596827"/>
    </source>
</evidence>
<keyword evidence="2" id="KW-1185">Reference proteome</keyword>
<accession>A0A923MBS3</accession>
<protein>
    <submittedName>
        <fullName evidence="1">DUF1028 domain-containing protein</fullName>
    </submittedName>
</protein>